<dbReference type="OrthoDB" id="42638at2759"/>
<gene>
    <name evidence="2" type="ORF">PACLA_8A067443</name>
</gene>
<protein>
    <recommendedName>
        <fullName evidence="1">Sialate O-acetylesterase domain-containing protein</fullName>
    </recommendedName>
</protein>
<dbReference type="InterPro" id="IPR005181">
    <property type="entry name" value="SASA"/>
</dbReference>
<dbReference type="GO" id="GO:0005975">
    <property type="term" value="P:carbohydrate metabolic process"/>
    <property type="evidence" value="ECO:0007669"/>
    <property type="project" value="TreeGrafter"/>
</dbReference>
<evidence type="ECO:0000313" key="2">
    <source>
        <dbReference type="EMBL" id="CAB3995995.1"/>
    </source>
</evidence>
<evidence type="ECO:0000313" key="3">
    <source>
        <dbReference type="Proteomes" id="UP001152795"/>
    </source>
</evidence>
<name>A0A6S7GWK8_PARCT</name>
<evidence type="ECO:0000259" key="1">
    <source>
        <dbReference type="Pfam" id="PF03629"/>
    </source>
</evidence>
<dbReference type="Pfam" id="PF03629">
    <property type="entry name" value="SASA"/>
    <property type="match status" value="1"/>
</dbReference>
<proteinExistence type="predicted"/>
<feature type="domain" description="Sialate O-acetylesterase" evidence="1">
    <location>
        <begin position="119"/>
        <end position="312"/>
    </location>
</feature>
<dbReference type="InterPro" id="IPR039329">
    <property type="entry name" value="SIAE"/>
</dbReference>
<dbReference type="PANTHER" id="PTHR22901">
    <property type="entry name" value="SIALATE O-ACETYLESTERASE"/>
    <property type="match status" value="1"/>
</dbReference>
<dbReference type="AlphaFoldDB" id="A0A6S7GWK8"/>
<dbReference type="Proteomes" id="UP001152795">
    <property type="component" value="Unassembled WGS sequence"/>
</dbReference>
<dbReference type="Gene3D" id="3.40.50.1110">
    <property type="entry name" value="SGNH hydrolase"/>
    <property type="match status" value="1"/>
</dbReference>
<keyword evidence="3" id="KW-1185">Reference proteome</keyword>
<reference evidence="2" key="1">
    <citation type="submission" date="2020-04" db="EMBL/GenBank/DDBJ databases">
        <authorList>
            <person name="Alioto T."/>
            <person name="Alioto T."/>
            <person name="Gomez Garrido J."/>
        </authorList>
    </citation>
    <scope>NUCLEOTIDE SEQUENCE</scope>
    <source>
        <strain evidence="2">A484AB</strain>
    </source>
</reference>
<organism evidence="2 3">
    <name type="scientific">Paramuricea clavata</name>
    <name type="common">Red gorgonian</name>
    <name type="synonym">Violescent sea-whip</name>
    <dbReference type="NCBI Taxonomy" id="317549"/>
    <lineage>
        <taxon>Eukaryota</taxon>
        <taxon>Metazoa</taxon>
        <taxon>Cnidaria</taxon>
        <taxon>Anthozoa</taxon>
        <taxon>Octocorallia</taxon>
        <taxon>Malacalcyonacea</taxon>
        <taxon>Plexauridae</taxon>
        <taxon>Paramuricea</taxon>
    </lineage>
</organism>
<dbReference type="SUPFAM" id="SSF52266">
    <property type="entry name" value="SGNH hydrolase"/>
    <property type="match status" value="1"/>
</dbReference>
<comment type="caution">
    <text evidence="2">The sequence shown here is derived from an EMBL/GenBank/DDBJ whole genome shotgun (WGS) entry which is preliminary data.</text>
</comment>
<dbReference type="EMBL" id="CACRXK020002775">
    <property type="protein sequence ID" value="CAB3995995.1"/>
    <property type="molecule type" value="Genomic_DNA"/>
</dbReference>
<dbReference type="GO" id="GO:0001681">
    <property type="term" value="F:sialate O-acetylesterase activity"/>
    <property type="evidence" value="ECO:0007669"/>
    <property type="project" value="InterPro"/>
</dbReference>
<dbReference type="InterPro" id="IPR036514">
    <property type="entry name" value="SGNH_hydro_sf"/>
</dbReference>
<dbReference type="PANTHER" id="PTHR22901:SF0">
    <property type="entry name" value="SIALATE O-ACETYLESTERASE"/>
    <property type="match status" value="1"/>
</dbReference>
<sequence length="534" mass="59574">MTKVACFLILVALVFGQIKSESAVFRFANVFGSHMVLQQAPKRASIWGYGEVGQEVVVIFSGDMYRSFIIEKTEGKQSVGIWTVMLIPTMFGGPYCIEAHSMVNGTMTTITLDDVMFGDVWICSGQSNMEFTVVMSDNGAKAINESAHYRNIRIFTAELDCETTPQIELKKVRLPWSRPSPETVGGAAWRYFSAVCWYYGIQLYEELRYPIGLVATTWGGTPVEAWSSPDALATCGINKTAKIVDNRKFETKDLHLNGPRNLSCLWNAMIVPFLNMTIYGSIWYQGEANAQEPLYPYNCTFPAMIDDWRAKWYLSTQHNTDPMFPFGFVQLSAVGDSAKSHPNFPPLRWDQTAQYGYVPNDRQKRVFMAVAMDLGNLKSPYGSIHPTDKTDVGNRLALAGLAIGYGRETYYTGPLVSTIKKQTQPPSMALQVTFKSLNGEIEVRSDAGFEVHCENSTSWVDAPIVDHGPVSVIIMPRSTDCVADKVRYAWSDYPCPKLKCAIYSGGLPSPPFIMDGPFEAAQSSRLEKLLELYV</sequence>
<accession>A0A6S7GWK8</accession>